<evidence type="ECO:0000256" key="5">
    <source>
        <dbReference type="ARBA" id="ARBA00022679"/>
    </source>
</evidence>
<accession>A0A4D7QDJ1</accession>
<dbReference type="Proteomes" id="UP000298588">
    <property type="component" value="Chromosome"/>
</dbReference>
<comment type="function">
    <text evidence="1">Responsible for the formation of the pyrimidine heterocycle in the thiamine biosynthesis pathway. Catalyzes the formation of hydroxymethylpyrimidine phosphate (HMP-P) from histidine and pyridoxal phosphate (PLP). The protein uses PLP and the active site histidine to form HMP-P, generating an inactive enzyme. The enzyme can only undergo a single turnover, which suggests it is a suicide enzyme.</text>
</comment>
<evidence type="ECO:0000256" key="10">
    <source>
        <dbReference type="ARBA" id="ARBA00033171"/>
    </source>
</evidence>
<evidence type="ECO:0000256" key="6">
    <source>
        <dbReference type="ARBA" id="ARBA00022723"/>
    </source>
</evidence>
<feature type="domain" description="SsuA/THI5-like" evidence="12">
    <location>
        <begin position="40"/>
        <end position="247"/>
    </location>
</feature>
<dbReference type="PANTHER" id="PTHR31528">
    <property type="entry name" value="4-AMINO-5-HYDROXYMETHYL-2-METHYLPYRIMIDINE PHOSPHATE SYNTHASE THI11-RELATED"/>
    <property type="match status" value="1"/>
</dbReference>
<dbReference type="EMBL" id="CP039865">
    <property type="protein sequence ID" value="QCK84521.1"/>
    <property type="molecule type" value="Genomic_DNA"/>
</dbReference>
<dbReference type="InterPro" id="IPR015168">
    <property type="entry name" value="SsuA/THI5"/>
</dbReference>
<evidence type="ECO:0000256" key="3">
    <source>
        <dbReference type="ARBA" id="ARBA00009406"/>
    </source>
</evidence>
<evidence type="ECO:0000313" key="14">
    <source>
        <dbReference type="Proteomes" id="UP000298588"/>
    </source>
</evidence>
<evidence type="ECO:0000256" key="4">
    <source>
        <dbReference type="ARBA" id="ARBA00011738"/>
    </source>
</evidence>
<evidence type="ECO:0000256" key="11">
    <source>
        <dbReference type="ARBA" id="ARBA00048179"/>
    </source>
</evidence>
<dbReference type="KEGG" id="paqt:E8L99_01310"/>
<keyword evidence="5" id="KW-0808">Transferase</keyword>
<evidence type="ECO:0000256" key="2">
    <source>
        <dbReference type="ARBA" id="ARBA00004948"/>
    </source>
</evidence>
<evidence type="ECO:0000256" key="1">
    <source>
        <dbReference type="ARBA" id="ARBA00003469"/>
    </source>
</evidence>
<comment type="subunit">
    <text evidence="4">Homodimer.</text>
</comment>
<evidence type="ECO:0000313" key="13">
    <source>
        <dbReference type="EMBL" id="QCK84521.1"/>
    </source>
</evidence>
<name>A0A4D7QDJ1_9HYPH</name>
<evidence type="ECO:0000256" key="8">
    <source>
        <dbReference type="ARBA" id="ARBA00022977"/>
    </source>
</evidence>
<dbReference type="AlphaFoldDB" id="A0A4D7QDJ1"/>
<proteinExistence type="inferred from homology"/>
<evidence type="ECO:0000256" key="7">
    <source>
        <dbReference type="ARBA" id="ARBA00022898"/>
    </source>
</evidence>
<protein>
    <recommendedName>
        <fullName evidence="10">Thiamine pyrimidine synthase</fullName>
    </recommendedName>
</protein>
<reference evidence="13 14" key="1">
    <citation type="submission" date="2019-04" db="EMBL/GenBank/DDBJ databases">
        <title>Phreatobacter aquaticus sp. nov.</title>
        <authorList>
            <person name="Choi A."/>
            <person name="Baek K."/>
        </authorList>
    </citation>
    <scope>NUCLEOTIDE SEQUENCE [LARGE SCALE GENOMIC DNA]</scope>
    <source>
        <strain evidence="13 14">NMCR1094</strain>
    </source>
</reference>
<keyword evidence="6" id="KW-0479">Metal-binding</keyword>
<evidence type="ECO:0000256" key="9">
    <source>
        <dbReference type="ARBA" id="ARBA00023004"/>
    </source>
</evidence>
<dbReference type="OrthoDB" id="5372616at2"/>
<dbReference type="GO" id="GO:0046872">
    <property type="term" value="F:metal ion binding"/>
    <property type="evidence" value="ECO:0007669"/>
    <property type="project" value="UniProtKB-KW"/>
</dbReference>
<dbReference type="PANTHER" id="PTHR31528:SF1">
    <property type="entry name" value="4-AMINO-5-HYDROXYMETHYL-2-METHYLPYRIMIDINE PHOSPHATE SYNTHASE THI11-RELATED"/>
    <property type="match status" value="1"/>
</dbReference>
<dbReference type="GO" id="GO:0009228">
    <property type="term" value="P:thiamine biosynthetic process"/>
    <property type="evidence" value="ECO:0007669"/>
    <property type="project" value="UniProtKB-KW"/>
</dbReference>
<dbReference type="GO" id="GO:0016740">
    <property type="term" value="F:transferase activity"/>
    <property type="evidence" value="ECO:0007669"/>
    <property type="project" value="UniProtKB-KW"/>
</dbReference>
<gene>
    <name evidence="13" type="ORF">E8L99_01310</name>
</gene>
<comment type="pathway">
    <text evidence="2">Cofactor biosynthesis; thiamine diphosphate biosynthesis.</text>
</comment>
<dbReference type="SUPFAM" id="SSF53850">
    <property type="entry name" value="Periplasmic binding protein-like II"/>
    <property type="match status" value="1"/>
</dbReference>
<keyword evidence="9" id="KW-0408">Iron</keyword>
<comment type="catalytic activity">
    <reaction evidence="11">
        <text>N(6)-(pyridoxal phosphate)-L-lysyl-[4-amino-5-hydroxymethyl-2-methylpyrimidine phosphate synthase] + L-histidyl-[4-amino-5-hydroxymethyl-2-methylpyrimidine phosphate synthase] + 2 Fe(3+) + 4 H2O = L-lysyl-[4-amino-5-hydroxymethyl-2-methylpyrimidine phosphate synthase] + (2S)-2-amino-5-hydroxy-4-oxopentanoyl-[4-amino-5-hydroxymethyl-2-methylpyrimidine phosphate synthase] + 4-amino-2-methyl-5-(phosphooxymethyl)pyrimidine + 3-oxopropanoate + 2 Fe(2+) + 2 H(+)</text>
        <dbReference type="Rhea" id="RHEA:65756"/>
        <dbReference type="Rhea" id="RHEA-COMP:16892"/>
        <dbReference type="Rhea" id="RHEA-COMP:16893"/>
        <dbReference type="Rhea" id="RHEA-COMP:16894"/>
        <dbReference type="Rhea" id="RHEA-COMP:16895"/>
        <dbReference type="ChEBI" id="CHEBI:15377"/>
        <dbReference type="ChEBI" id="CHEBI:15378"/>
        <dbReference type="ChEBI" id="CHEBI:29033"/>
        <dbReference type="ChEBI" id="CHEBI:29034"/>
        <dbReference type="ChEBI" id="CHEBI:29969"/>
        <dbReference type="ChEBI" id="CHEBI:29979"/>
        <dbReference type="ChEBI" id="CHEBI:33190"/>
        <dbReference type="ChEBI" id="CHEBI:58354"/>
        <dbReference type="ChEBI" id="CHEBI:143915"/>
        <dbReference type="ChEBI" id="CHEBI:157692"/>
    </reaction>
    <physiologicalReaction direction="left-to-right" evidence="11">
        <dbReference type="Rhea" id="RHEA:65757"/>
    </physiologicalReaction>
</comment>
<comment type="similarity">
    <text evidence="3">Belongs to the NMT1/THI5 family.</text>
</comment>
<evidence type="ECO:0000259" key="12">
    <source>
        <dbReference type="Pfam" id="PF09084"/>
    </source>
</evidence>
<dbReference type="InterPro" id="IPR027939">
    <property type="entry name" value="NMT1/THI5"/>
</dbReference>
<keyword evidence="8" id="KW-0784">Thiamine biosynthesis</keyword>
<keyword evidence="14" id="KW-1185">Reference proteome</keyword>
<dbReference type="Pfam" id="PF09084">
    <property type="entry name" value="NMT1"/>
    <property type="match status" value="1"/>
</dbReference>
<sequence>MDRRTFLAATTAATALVGVDANAQGKPVINLQLGWLLSGNQIGEVCAKQLGYYDAEGIELRFQAGGPNIDGVAVVASGRFEVGQVSSSPSLMLAASQDLPIRCFATGAQVHPYTFFSLKKNPVAKASDLVGKKVGIQATGVILLRALLAKNNIPEKDVTIIPIGADMAPLLTGQVDVVTGWLTNTTALKVLGPDRVDLRLWDAGVKLYALPYYATVDTIQKKSDQLAKFLRATSKGWAYAHANRDAATDMLVKEFPNLNKADERVALDVMLQYAFSDSTKTGGWGAMDPKVWQDQIDLYSQLGQFSRKTPKLEEVVTFDILKATADGRVKIG</sequence>
<keyword evidence="7" id="KW-0663">Pyridoxal phosphate</keyword>
<dbReference type="Gene3D" id="3.40.190.10">
    <property type="entry name" value="Periplasmic binding protein-like II"/>
    <property type="match status" value="2"/>
</dbReference>
<organism evidence="13 14">
    <name type="scientific">Phreatobacter aquaticus</name>
    <dbReference type="NCBI Taxonomy" id="2570229"/>
    <lineage>
        <taxon>Bacteria</taxon>
        <taxon>Pseudomonadati</taxon>
        <taxon>Pseudomonadota</taxon>
        <taxon>Alphaproteobacteria</taxon>
        <taxon>Hyphomicrobiales</taxon>
        <taxon>Phreatobacteraceae</taxon>
        <taxon>Phreatobacter</taxon>
    </lineage>
</organism>